<name>A0A8J5RDR9_ZIZPA</name>
<protein>
    <submittedName>
        <fullName evidence="1">Uncharacterized protein</fullName>
    </submittedName>
</protein>
<dbReference type="EMBL" id="JAAALK010000953">
    <property type="protein sequence ID" value="KAG8043904.1"/>
    <property type="molecule type" value="Genomic_DNA"/>
</dbReference>
<sequence length="71" mass="7416">MCRACASPLASVTAATTAPRWVRAGGVGAAPARLADSGVANAFAFGNLSHTHPARHARWRRSLTSSPFELK</sequence>
<gene>
    <name evidence="1" type="ORF">GUJ93_ZPchr0458g22776</name>
</gene>
<comment type="caution">
    <text evidence="1">The sequence shown here is derived from an EMBL/GenBank/DDBJ whole genome shotgun (WGS) entry which is preliminary data.</text>
</comment>
<keyword evidence="2" id="KW-1185">Reference proteome</keyword>
<evidence type="ECO:0000313" key="2">
    <source>
        <dbReference type="Proteomes" id="UP000729402"/>
    </source>
</evidence>
<dbReference type="AlphaFoldDB" id="A0A8J5RDR9"/>
<evidence type="ECO:0000313" key="1">
    <source>
        <dbReference type="EMBL" id="KAG8043904.1"/>
    </source>
</evidence>
<proteinExistence type="predicted"/>
<reference evidence="1" key="1">
    <citation type="journal article" date="2021" name="bioRxiv">
        <title>Whole Genome Assembly and Annotation of Northern Wild Rice, Zizania palustris L., Supports a Whole Genome Duplication in the Zizania Genus.</title>
        <authorList>
            <person name="Haas M."/>
            <person name="Kono T."/>
            <person name="Macchietto M."/>
            <person name="Millas R."/>
            <person name="McGilp L."/>
            <person name="Shao M."/>
            <person name="Duquette J."/>
            <person name="Hirsch C.N."/>
            <person name="Kimball J."/>
        </authorList>
    </citation>
    <scope>NUCLEOTIDE SEQUENCE</scope>
    <source>
        <tissue evidence="1">Fresh leaf tissue</tissue>
    </source>
</reference>
<accession>A0A8J5RDR9</accession>
<reference evidence="1" key="2">
    <citation type="submission" date="2021-02" db="EMBL/GenBank/DDBJ databases">
        <authorList>
            <person name="Kimball J.A."/>
            <person name="Haas M.W."/>
            <person name="Macchietto M."/>
            <person name="Kono T."/>
            <person name="Duquette J."/>
            <person name="Shao M."/>
        </authorList>
    </citation>
    <scope>NUCLEOTIDE SEQUENCE</scope>
    <source>
        <tissue evidence="1">Fresh leaf tissue</tissue>
    </source>
</reference>
<organism evidence="1 2">
    <name type="scientific">Zizania palustris</name>
    <name type="common">Northern wild rice</name>
    <dbReference type="NCBI Taxonomy" id="103762"/>
    <lineage>
        <taxon>Eukaryota</taxon>
        <taxon>Viridiplantae</taxon>
        <taxon>Streptophyta</taxon>
        <taxon>Embryophyta</taxon>
        <taxon>Tracheophyta</taxon>
        <taxon>Spermatophyta</taxon>
        <taxon>Magnoliopsida</taxon>
        <taxon>Liliopsida</taxon>
        <taxon>Poales</taxon>
        <taxon>Poaceae</taxon>
        <taxon>BOP clade</taxon>
        <taxon>Oryzoideae</taxon>
        <taxon>Oryzeae</taxon>
        <taxon>Zizaniinae</taxon>
        <taxon>Zizania</taxon>
    </lineage>
</organism>
<dbReference type="Proteomes" id="UP000729402">
    <property type="component" value="Unassembled WGS sequence"/>
</dbReference>